<gene>
    <name evidence="2" type="ORF">M422DRAFT_168580</name>
</gene>
<dbReference type="Proteomes" id="UP000054279">
    <property type="component" value="Unassembled WGS sequence"/>
</dbReference>
<dbReference type="InterPro" id="IPR021102">
    <property type="entry name" value="PNGase_A"/>
</dbReference>
<evidence type="ECO:0000313" key="3">
    <source>
        <dbReference type="Proteomes" id="UP000054279"/>
    </source>
</evidence>
<dbReference type="Pfam" id="PF12222">
    <property type="entry name" value="PNGaseA"/>
    <property type="match status" value="1"/>
</dbReference>
<evidence type="ECO:0000313" key="2">
    <source>
        <dbReference type="EMBL" id="KIJ44380.1"/>
    </source>
</evidence>
<feature type="non-terminal residue" evidence="2">
    <location>
        <position position="1"/>
    </location>
</feature>
<evidence type="ECO:0000259" key="1">
    <source>
        <dbReference type="Pfam" id="PF12222"/>
    </source>
</evidence>
<feature type="domain" description="Peptide N-acetyl-beta-D-glucosaminyl asparaginase amidase A N-terminal" evidence="1">
    <location>
        <begin position="1"/>
        <end position="246"/>
    </location>
</feature>
<dbReference type="OrthoDB" id="1612078at2759"/>
<reference evidence="2 3" key="1">
    <citation type="submission" date="2014-06" db="EMBL/GenBank/DDBJ databases">
        <title>Evolutionary Origins and Diversification of the Mycorrhizal Mutualists.</title>
        <authorList>
            <consortium name="DOE Joint Genome Institute"/>
            <consortium name="Mycorrhizal Genomics Consortium"/>
            <person name="Kohler A."/>
            <person name="Kuo A."/>
            <person name="Nagy L.G."/>
            <person name="Floudas D."/>
            <person name="Copeland A."/>
            <person name="Barry K.W."/>
            <person name="Cichocki N."/>
            <person name="Veneault-Fourrey C."/>
            <person name="LaButti K."/>
            <person name="Lindquist E.A."/>
            <person name="Lipzen A."/>
            <person name="Lundell T."/>
            <person name="Morin E."/>
            <person name="Murat C."/>
            <person name="Riley R."/>
            <person name="Ohm R."/>
            <person name="Sun H."/>
            <person name="Tunlid A."/>
            <person name="Henrissat B."/>
            <person name="Grigoriev I.V."/>
            <person name="Hibbett D.S."/>
            <person name="Martin F."/>
        </authorList>
    </citation>
    <scope>NUCLEOTIDE SEQUENCE [LARGE SCALE GENOMIC DNA]</scope>
    <source>
        <strain evidence="2 3">SS14</strain>
    </source>
</reference>
<feature type="non-terminal residue" evidence="2">
    <location>
        <position position="246"/>
    </location>
</feature>
<dbReference type="PANTHER" id="PTHR31104">
    <property type="entry name" value="PEPTIDE-N4-(N-ACETYL-BETA-GLUCOSAMINYL)ASPARAGINE AMIDASE A PROTEIN"/>
    <property type="match status" value="1"/>
</dbReference>
<dbReference type="AlphaFoldDB" id="A0A0C9VZ72"/>
<sequence length="246" mass="26941">TQFDRLSSVTLHNVEIWRTSTPEPSALPGIIWTFIKDVSKYVPLFATSGTLILDLDNIVDPSQGLTGEYDVTLSATFFASSAKHPPAKTANAIIPISNLSPNTANHVSVPPAFSINQTFPINTIEAYAELYASGNGNEEFWYFNVANQFFNDLPAGFALPDGPFREVRLLVDGQVAGVAYPYPVFFTGAITPPAWRPITSYGALDQPTYFIDLTPFVPILANGKPHNLTIDVVSGETNHTINDNWY</sequence>
<dbReference type="EMBL" id="KN837118">
    <property type="protein sequence ID" value="KIJ44380.1"/>
    <property type="molecule type" value="Genomic_DNA"/>
</dbReference>
<dbReference type="InterPro" id="IPR056948">
    <property type="entry name" value="PNGaseA_N"/>
</dbReference>
<proteinExistence type="predicted"/>
<dbReference type="HOGENOM" id="CLU_1131357_0_0_1"/>
<name>A0A0C9VZ72_SPHS4</name>
<protein>
    <recommendedName>
        <fullName evidence="1">Peptide N-acetyl-beta-D-glucosaminyl asparaginase amidase A N-terminal domain-containing protein</fullName>
    </recommendedName>
</protein>
<accession>A0A0C9VZ72</accession>
<keyword evidence="3" id="KW-1185">Reference proteome</keyword>
<organism evidence="2 3">
    <name type="scientific">Sphaerobolus stellatus (strain SS14)</name>
    <dbReference type="NCBI Taxonomy" id="990650"/>
    <lineage>
        <taxon>Eukaryota</taxon>
        <taxon>Fungi</taxon>
        <taxon>Dikarya</taxon>
        <taxon>Basidiomycota</taxon>
        <taxon>Agaricomycotina</taxon>
        <taxon>Agaricomycetes</taxon>
        <taxon>Phallomycetidae</taxon>
        <taxon>Geastrales</taxon>
        <taxon>Sphaerobolaceae</taxon>
        <taxon>Sphaerobolus</taxon>
    </lineage>
</organism>